<dbReference type="InParanoid" id="W0RER2"/>
<accession>W0RER2</accession>
<dbReference type="RefSeq" id="WP_025410341.1">
    <property type="nucleotide sequence ID" value="NZ_CP007128.1"/>
</dbReference>
<evidence type="ECO:0000313" key="2">
    <source>
        <dbReference type="EMBL" id="AHG88815.1"/>
    </source>
</evidence>
<dbReference type="EMBL" id="CP007128">
    <property type="protein sequence ID" value="AHG88815.1"/>
    <property type="molecule type" value="Genomic_DNA"/>
</dbReference>
<dbReference type="InterPro" id="IPR050445">
    <property type="entry name" value="Bact_polysacc_biosynth/exp"/>
</dbReference>
<dbReference type="SUPFAM" id="SSF52540">
    <property type="entry name" value="P-loop containing nucleoside triphosphate hydrolases"/>
    <property type="match status" value="1"/>
</dbReference>
<keyword evidence="3" id="KW-1185">Reference proteome</keyword>
<evidence type="ECO:0000256" key="1">
    <source>
        <dbReference type="SAM" id="Phobius"/>
    </source>
</evidence>
<keyword evidence="1" id="KW-0812">Transmembrane</keyword>
<feature type="transmembrane region" description="Helical" evidence="1">
    <location>
        <begin position="331"/>
        <end position="351"/>
    </location>
</feature>
<dbReference type="eggNOG" id="COG0489">
    <property type="taxonomic scope" value="Bacteria"/>
</dbReference>
<proteinExistence type="predicted"/>
<dbReference type="PANTHER" id="PTHR32309">
    <property type="entry name" value="TYROSINE-PROTEIN KINASE"/>
    <property type="match status" value="1"/>
</dbReference>
<dbReference type="PATRIC" id="fig|861299.3.peg.1297"/>
<dbReference type="AlphaFoldDB" id="W0RER2"/>
<dbReference type="KEGG" id="gba:J421_1278"/>
<protein>
    <recommendedName>
        <fullName evidence="4">Lipopolysaccharide biosynthesis protein</fullName>
    </recommendedName>
</protein>
<dbReference type="InterPro" id="IPR027417">
    <property type="entry name" value="P-loop_NTPase"/>
</dbReference>
<dbReference type="Gene3D" id="3.40.50.300">
    <property type="entry name" value="P-loop containing nucleotide triphosphate hydrolases"/>
    <property type="match status" value="1"/>
</dbReference>
<evidence type="ECO:0008006" key="4">
    <source>
        <dbReference type="Google" id="ProtNLM"/>
    </source>
</evidence>
<sequence>MSAPTYPTPVRHTGSFRVPREELGSGASRTQLSAMWAAARARNALRRRWPLTSACAAALVLSLVTITLLPRQAARLANLALPRPGEKVDTLALAADAAAARAAFTTADSALQAKRGAAARARAAEIAAIQARRAAEALAAGGVARRDSLSAAVADLDRLVARAQTSPLPTSYRALAEAPGVREDPRTRVLVDSLDDIEREREAFGVVSGVDPVYVQLTNAINRFGRGIMAIADARRTALHDQLAALGDPSAAPTPTQVLPSEALPADSAALAARAPVAIDTAAEIAATQATQLRRDSVEAKLTAARAKNLAVDRRVEAARARANVDAPPSAMLVAAFALALVIGFAVMLGAEVKRPRVADAREAERVSRTRVLAVVRPESSISDRARRAADVEIGGLIDSSIESYRMLYLSLAATGAAIPVVAVTGDDPAIAATVAANVAAVAAEDGRSTLVVDEDMGRGLLSTALGVRNRTGLSDLARSNLPLAEAIVPVTVGRGLTIDVVPAGVAPPPPHVAATTASTPVPVVSSVLDALRLDLGRLTRRYDFAVLGMPPSEAEADARGFRIAPDVVVCARAGHTPLAGLAREVERLQQAGARVRGLVLWDDERPSLDE</sequence>
<gene>
    <name evidence="2" type="ORF">J421_1278</name>
</gene>
<keyword evidence="1" id="KW-0472">Membrane</keyword>
<reference evidence="2 3" key="1">
    <citation type="journal article" date="2014" name="Genome Announc.">
        <title>Genome Sequence and Methylome of Soil Bacterium Gemmatirosa kalamazoonensis KBS708T, a Member of the Rarely Cultivated Gemmatimonadetes Phylum.</title>
        <authorList>
            <person name="Debruyn J.M."/>
            <person name="Radosevich M."/>
            <person name="Wommack K.E."/>
            <person name="Polson S.W."/>
            <person name="Hauser L.J."/>
            <person name="Fawaz M.N."/>
            <person name="Korlach J."/>
            <person name="Tsai Y.C."/>
        </authorList>
    </citation>
    <scope>NUCLEOTIDE SEQUENCE [LARGE SCALE GENOMIC DNA]</scope>
    <source>
        <strain evidence="2 3">KBS708</strain>
    </source>
</reference>
<dbReference type="Proteomes" id="UP000019151">
    <property type="component" value="Chromosome"/>
</dbReference>
<keyword evidence="1" id="KW-1133">Transmembrane helix</keyword>
<evidence type="ECO:0000313" key="3">
    <source>
        <dbReference type="Proteomes" id="UP000019151"/>
    </source>
</evidence>
<name>W0RER2_9BACT</name>
<dbReference type="STRING" id="861299.J421_1278"/>
<feature type="transmembrane region" description="Helical" evidence="1">
    <location>
        <begin position="49"/>
        <end position="69"/>
    </location>
</feature>
<organism evidence="2 3">
    <name type="scientific">Gemmatirosa kalamazoonensis</name>
    <dbReference type="NCBI Taxonomy" id="861299"/>
    <lineage>
        <taxon>Bacteria</taxon>
        <taxon>Pseudomonadati</taxon>
        <taxon>Gemmatimonadota</taxon>
        <taxon>Gemmatimonadia</taxon>
        <taxon>Gemmatimonadales</taxon>
        <taxon>Gemmatimonadaceae</taxon>
        <taxon>Gemmatirosa</taxon>
    </lineage>
</organism>
<dbReference type="PANTHER" id="PTHR32309:SF31">
    <property type="entry name" value="CAPSULAR EXOPOLYSACCHARIDE FAMILY"/>
    <property type="match status" value="1"/>
</dbReference>
<dbReference type="HOGENOM" id="CLU_446726_0_0_0"/>